<reference evidence="3" key="3">
    <citation type="submission" date="2015-04" db="UniProtKB">
        <authorList>
            <consortium name="EnsemblPlants"/>
        </authorList>
    </citation>
    <scope>IDENTIFICATION</scope>
    <source>
        <strain evidence="3">cv. Jemalong A17</strain>
    </source>
</reference>
<dbReference type="PANTHER" id="PTHR48010:SF42">
    <property type="entry name" value="PROTEIN KINASE DOMAIN-CONTAINING PROTEIN"/>
    <property type="match status" value="1"/>
</dbReference>
<protein>
    <submittedName>
        <fullName evidence="2">Receptor-like kinase, putative</fullName>
    </submittedName>
</protein>
<dbReference type="STRING" id="3880.G7K788"/>
<sequence>MNITPSIHSPVQYQLATNLNSLTFTSLRLQNNNSQVLFLTHGVVASKLDSLEISLSHNQFSGHIPQSIGNISNLKQLDLSPSNLSGEIAVSFVYRHSLRCFNVSHSNLSGLVPKTGHSSSTSCPSPYPSEGQGEPEPFEASKRRHHKKLGREAAAAAARTGKGISTMAREVEVGGDAGGKLVHFDRPLTFTADDLLCATAGLMGISTYGTVNSV</sequence>
<evidence type="ECO:0000313" key="4">
    <source>
        <dbReference type="Proteomes" id="UP000002051"/>
    </source>
</evidence>
<accession>G7K788</accession>
<dbReference type="Pfam" id="PF00560">
    <property type="entry name" value="LRR_1"/>
    <property type="match status" value="1"/>
</dbReference>
<dbReference type="Gene3D" id="3.80.10.10">
    <property type="entry name" value="Ribonuclease Inhibitor"/>
    <property type="match status" value="1"/>
</dbReference>
<keyword evidence="2" id="KW-0808">Transferase</keyword>
<reference evidence="2 4" key="2">
    <citation type="journal article" date="2014" name="BMC Genomics">
        <title>An improved genome release (version Mt4.0) for the model legume Medicago truncatula.</title>
        <authorList>
            <person name="Tang H."/>
            <person name="Krishnakumar V."/>
            <person name="Bidwell S."/>
            <person name="Rosen B."/>
            <person name="Chan A."/>
            <person name="Zhou S."/>
            <person name="Gentzbittel L."/>
            <person name="Childs K.L."/>
            <person name="Yandell M."/>
            <person name="Gundlach H."/>
            <person name="Mayer K.F."/>
            <person name="Schwartz D.C."/>
            <person name="Town C.D."/>
        </authorList>
    </citation>
    <scope>GENOME REANNOTATION</scope>
    <source>
        <strain evidence="3 4">cv. Jemalong A17</strain>
    </source>
</reference>
<dbReference type="AlphaFoldDB" id="G7K788"/>
<name>G7K788_MEDTR</name>
<evidence type="ECO:0000256" key="1">
    <source>
        <dbReference type="SAM" id="MobiDB-lite"/>
    </source>
</evidence>
<dbReference type="Proteomes" id="UP000002051">
    <property type="component" value="Chromosome 5"/>
</dbReference>
<dbReference type="PaxDb" id="3880-AES99668"/>
<dbReference type="GO" id="GO:0016301">
    <property type="term" value="F:kinase activity"/>
    <property type="evidence" value="ECO:0007669"/>
    <property type="project" value="UniProtKB-KW"/>
</dbReference>
<keyword evidence="2" id="KW-0418">Kinase</keyword>
<feature type="region of interest" description="Disordered" evidence="1">
    <location>
        <begin position="113"/>
        <end position="148"/>
    </location>
</feature>
<dbReference type="InterPro" id="IPR050994">
    <property type="entry name" value="At_inactive_RLKs"/>
</dbReference>
<dbReference type="InterPro" id="IPR032675">
    <property type="entry name" value="LRR_dom_sf"/>
</dbReference>
<dbReference type="HOGENOM" id="CLU_1290694_0_0_1"/>
<dbReference type="SUPFAM" id="SSF52058">
    <property type="entry name" value="L domain-like"/>
    <property type="match status" value="1"/>
</dbReference>
<dbReference type="InterPro" id="IPR001611">
    <property type="entry name" value="Leu-rich_rpt"/>
</dbReference>
<dbReference type="PANTHER" id="PTHR48010">
    <property type="entry name" value="OS05G0588300 PROTEIN"/>
    <property type="match status" value="1"/>
</dbReference>
<evidence type="ECO:0000313" key="3">
    <source>
        <dbReference type="EnsemblPlants" id="AES99668"/>
    </source>
</evidence>
<dbReference type="EMBL" id="CM001221">
    <property type="protein sequence ID" value="AES99668.1"/>
    <property type="molecule type" value="Genomic_DNA"/>
</dbReference>
<proteinExistence type="predicted"/>
<keyword evidence="4" id="KW-1185">Reference proteome</keyword>
<reference evidence="2 4" key="1">
    <citation type="journal article" date="2011" name="Nature">
        <title>The Medicago genome provides insight into the evolution of rhizobial symbioses.</title>
        <authorList>
            <person name="Young N.D."/>
            <person name="Debelle F."/>
            <person name="Oldroyd G.E."/>
            <person name="Geurts R."/>
            <person name="Cannon S.B."/>
            <person name="Udvardi M.K."/>
            <person name="Benedito V.A."/>
            <person name="Mayer K.F."/>
            <person name="Gouzy J."/>
            <person name="Schoof H."/>
            <person name="Van de Peer Y."/>
            <person name="Proost S."/>
            <person name="Cook D.R."/>
            <person name="Meyers B.C."/>
            <person name="Spannagl M."/>
            <person name="Cheung F."/>
            <person name="De Mita S."/>
            <person name="Krishnakumar V."/>
            <person name="Gundlach H."/>
            <person name="Zhou S."/>
            <person name="Mudge J."/>
            <person name="Bharti A.K."/>
            <person name="Murray J.D."/>
            <person name="Naoumkina M.A."/>
            <person name="Rosen B."/>
            <person name="Silverstein K.A."/>
            <person name="Tang H."/>
            <person name="Rombauts S."/>
            <person name="Zhao P.X."/>
            <person name="Zhou P."/>
            <person name="Barbe V."/>
            <person name="Bardou P."/>
            <person name="Bechner M."/>
            <person name="Bellec A."/>
            <person name="Berger A."/>
            <person name="Berges H."/>
            <person name="Bidwell S."/>
            <person name="Bisseling T."/>
            <person name="Choisne N."/>
            <person name="Couloux A."/>
            <person name="Denny R."/>
            <person name="Deshpande S."/>
            <person name="Dai X."/>
            <person name="Doyle J.J."/>
            <person name="Dudez A.M."/>
            <person name="Farmer A.D."/>
            <person name="Fouteau S."/>
            <person name="Franken C."/>
            <person name="Gibelin C."/>
            <person name="Gish J."/>
            <person name="Goldstein S."/>
            <person name="Gonzalez A.J."/>
            <person name="Green P.J."/>
            <person name="Hallab A."/>
            <person name="Hartog M."/>
            <person name="Hua A."/>
            <person name="Humphray S.J."/>
            <person name="Jeong D.H."/>
            <person name="Jing Y."/>
            <person name="Jocker A."/>
            <person name="Kenton S.M."/>
            <person name="Kim D.J."/>
            <person name="Klee K."/>
            <person name="Lai H."/>
            <person name="Lang C."/>
            <person name="Lin S."/>
            <person name="Macmil S.L."/>
            <person name="Magdelenat G."/>
            <person name="Matthews L."/>
            <person name="McCorrison J."/>
            <person name="Monaghan E.L."/>
            <person name="Mun J.H."/>
            <person name="Najar F.Z."/>
            <person name="Nicholson C."/>
            <person name="Noirot C."/>
            <person name="O'Bleness M."/>
            <person name="Paule C.R."/>
            <person name="Poulain J."/>
            <person name="Prion F."/>
            <person name="Qin B."/>
            <person name="Qu C."/>
            <person name="Retzel E.F."/>
            <person name="Riddle C."/>
            <person name="Sallet E."/>
            <person name="Samain S."/>
            <person name="Samson N."/>
            <person name="Sanders I."/>
            <person name="Saurat O."/>
            <person name="Scarpelli C."/>
            <person name="Schiex T."/>
            <person name="Segurens B."/>
            <person name="Severin A.J."/>
            <person name="Sherrier D.J."/>
            <person name="Shi R."/>
            <person name="Sims S."/>
            <person name="Singer S.R."/>
            <person name="Sinharoy S."/>
            <person name="Sterck L."/>
            <person name="Viollet A."/>
            <person name="Wang B.B."/>
            <person name="Wang K."/>
            <person name="Wang M."/>
            <person name="Wang X."/>
            <person name="Warfsmann J."/>
            <person name="Weissenbach J."/>
            <person name="White D.D."/>
            <person name="White J.D."/>
            <person name="Wiley G.B."/>
            <person name="Wincker P."/>
            <person name="Xing Y."/>
            <person name="Yang L."/>
            <person name="Yao Z."/>
            <person name="Ying F."/>
            <person name="Zhai J."/>
            <person name="Zhou L."/>
            <person name="Zuber A."/>
            <person name="Denarie J."/>
            <person name="Dixon R.A."/>
            <person name="May G.D."/>
            <person name="Schwartz D.C."/>
            <person name="Rogers J."/>
            <person name="Quetier F."/>
            <person name="Town C.D."/>
            <person name="Roe B.A."/>
        </authorList>
    </citation>
    <scope>NUCLEOTIDE SEQUENCE [LARGE SCALE GENOMIC DNA]</scope>
    <source>
        <strain evidence="2">A17</strain>
        <strain evidence="3 4">cv. Jemalong A17</strain>
    </source>
</reference>
<dbReference type="EnsemblPlants" id="AES99668">
    <property type="protein sequence ID" value="AES99668"/>
    <property type="gene ID" value="MTR_5g083440"/>
</dbReference>
<evidence type="ECO:0000313" key="2">
    <source>
        <dbReference type="EMBL" id="AES99668.1"/>
    </source>
</evidence>
<dbReference type="eggNOG" id="ENOG502QRJ8">
    <property type="taxonomic scope" value="Eukaryota"/>
</dbReference>
<organism evidence="2 4">
    <name type="scientific">Medicago truncatula</name>
    <name type="common">Barrel medic</name>
    <name type="synonym">Medicago tribuloides</name>
    <dbReference type="NCBI Taxonomy" id="3880"/>
    <lineage>
        <taxon>Eukaryota</taxon>
        <taxon>Viridiplantae</taxon>
        <taxon>Streptophyta</taxon>
        <taxon>Embryophyta</taxon>
        <taxon>Tracheophyta</taxon>
        <taxon>Spermatophyta</taxon>
        <taxon>Magnoliopsida</taxon>
        <taxon>eudicotyledons</taxon>
        <taxon>Gunneridae</taxon>
        <taxon>Pentapetalae</taxon>
        <taxon>rosids</taxon>
        <taxon>fabids</taxon>
        <taxon>Fabales</taxon>
        <taxon>Fabaceae</taxon>
        <taxon>Papilionoideae</taxon>
        <taxon>50 kb inversion clade</taxon>
        <taxon>NPAAA clade</taxon>
        <taxon>Hologalegina</taxon>
        <taxon>IRL clade</taxon>
        <taxon>Trifolieae</taxon>
        <taxon>Medicago</taxon>
    </lineage>
</organism>
<gene>
    <name evidence="2" type="ordered locus">MTR_5g083440</name>
</gene>
<keyword evidence="2" id="KW-0675">Receptor</keyword>